<evidence type="ECO:0000313" key="2">
    <source>
        <dbReference type="EMBL" id="VEP17677.1"/>
    </source>
</evidence>
<proteinExistence type="predicted"/>
<dbReference type="AlphaFoldDB" id="A0A563W222"/>
<gene>
    <name evidence="2" type="ORF">H1P_6340006</name>
</gene>
<organism evidence="2 3">
    <name type="scientific">Hyella patelloides LEGE 07179</name>
    <dbReference type="NCBI Taxonomy" id="945734"/>
    <lineage>
        <taxon>Bacteria</taxon>
        <taxon>Bacillati</taxon>
        <taxon>Cyanobacteriota</taxon>
        <taxon>Cyanophyceae</taxon>
        <taxon>Pleurocapsales</taxon>
        <taxon>Hyellaceae</taxon>
        <taxon>Hyella</taxon>
    </lineage>
</organism>
<name>A0A563W222_9CYAN</name>
<feature type="transmembrane region" description="Helical" evidence="1">
    <location>
        <begin position="6"/>
        <end position="27"/>
    </location>
</feature>
<evidence type="ECO:0000256" key="1">
    <source>
        <dbReference type="SAM" id="Phobius"/>
    </source>
</evidence>
<reference evidence="2 3" key="1">
    <citation type="submission" date="2019-01" db="EMBL/GenBank/DDBJ databases">
        <authorList>
            <person name="Brito A."/>
        </authorList>
    </citation>
    <scope>NUCLEOTIDE SEQUENCE [LARGE SCALE GENOMIC DNA]</scope>
    <source>
        <strain evidence="2">1</strain>
    </source>
</reference>
<dbReference type="EMBL" id="CAACVJ010000595">
    <property type="protein sequence ID" value="VEP17677.1"/>
    <property type="molecule type" value="Genomic_DNA"/>
</dbReference>
<sequence length="109" mass="11856">MKINKITIVALATVALSGLLLTSLWMLSLQKQPWANQSAIELVKEQHESELMNVKGVVGVGISRCEGKPCIEVYLANESPNLSKQIPTQLDGFKVDTKVTGNIEALPQP</sequence>
<dbReference type="OrthoDB" id="7068094at2"/>
<keyword evidence="3" id="KW-1185">Reference proteome</keyword>
<evidence type="ECO:0000313" key="3">
    <source>
        <dbReference type="Proteomes" id="UP000320055"/>
    </source>
</evidence>
<protein>
    <submittedName>
        <fullName evidence="2">Uncharacterized protein</fullName>
    </submittedName>
</protein>
<dbReference type="RefSeq" id="WP_144876066.1">
    <property type="nucleotide sequence ID" value="NZ_LR214367.1"/>
</dbReference>
<dbReference type="Proteomes" id="UP000320055">
    <property type="component" value="Unassembled WGS sequence"/>
</dbReference>
<keyword evidence="1" id="KW-1133">Transmembrane helix</keyword>
<accession>A0A563W222</accession>
<keyword evidence="1" id="KW-0812">Transmembrane</keyword>
<keyword evidence="1" id="KW-0472">Membrane</keyword>